<keyword evidence="6 8" id="KW-1133">Transmembrane helix</keyword>
<dbReference type="AlphaFoldDB" id="A0A4Q1SKZ8"/>
<dbReference type="GO" id="GO:0016763">
    <property type="term" value="F:pentosyltransferase activity"/>
    <property type="evidence" value="ECO:0007669"/>
    <property type="project" value="TreeGrafter"/>
</dbReference>
<evidence type="ECO:0000256" key="3">
    <source>
        <dbReference type="ARBA" id="ARBA00022676"/>
    </source>
</evidence>
<keyword evidence="5 8" id="KW-0812">Transmembrane</keyword>
<evidence type="ECO:0000259" key="9">
    <source>
        <dbReference type="Pfam" id="PF13231"/>
    </source>
</evidence>
<feature type="transmembrane region" description="Helical" evidence="8">
    <location>
        <begin position="111"/>
        <end position="130"/>
    </location>
</feature>
<comment type="caution">
    <text evidence="10">The sequence shown here is derived from an EMBL/GenBank/DDBJ whole genome shotgun (WGS) entry which is preliminary data.</text>
</comment>
<gene>
    <name evidence="10" type="ORF">ESZ00_04140</name>
</gene>
<feature type="transmembrane region" description="Helical" evidence="8">
    <location>
        <begin position="176"/>
        <end position="202"/>
    </location>
</feature>
<dbReference type="GO" id="GO:0005886">
    <property type="term" value="C:plasma membrane"/>
    <property type="evidence" value="ECO:0007669"/>
    <property type="project" value="UniProtKB-SubCell"/>
</dbReference>
<feature type="transmembrane region" description="Helical" evidence="8">
    <location>
        <begin position="136"/>
        <end position="155"/>
    </location>
</feature>
<evidence type="ECO:0000256" key="1">
    <source>
        <dbReference type="ARBA" id="ARBA00004651"/>
    </source>
</evidence>
<evidence type="ECO:0000256" key="8">
    <source>
        <dbReference type="SAM" id="Phobius"/>
    </source>
</evidence>
<evidence type="ECO:0000256" key="5">
    <source>
        <dbReference type="ARBA" id="ARBA00022692"/>
    </source>
</evidence>
<dbReference type="InterPro" id="IPR038731">
    <property type="entry name" value="RgtA/B/C-like"/>
</dbReference>
<evidence type="ECO:0000313" key="10">
    <source>
        <dbReference type="EMBL" id="RXS98147.1"/>
    </source>
</evidence>
<feature type="transmembrane region" description="Helical" evidence="8">
    <location>
        <begin position="339"/>
        <end position="357"/>
    </location>
</feature>
<keyword evidence="4" id="KW-0808">Transferase</keyword>
<protein>
    <recommendedName>
        <fullName evidence="9">Glycosyltransferase RgtA/B/C/D-like domain-containing protein</fullName>
    </recommendedName>
</protein>
<dbReference type="GO" id="GO:0009103">
    <property type="term" value="P:lipopolysaccharide biosynthetic process"/>
    <property type="evidence" value="ECO:0007669"/>
    <property type="project" value="UniProtKB-ARBA"/>
</dbReference>
<keyword evidence="3" id="KW-0328">Glycosyltransferase</keyword>
<evidence type="ECO:0000313" key="11">
    <source>
        <dbReference type="Proteomes" id="UP000290253"/>
    </source>
</evidence>
<dbReference type="OrthoDB" id="136232at2"/>
<feature type="transmembrane region" description="Helical" evidence="8">
    <location>
        <begin position="84"/>
        <end position="104"/>
    </location>
</feature>
<proteinExistence type="predicted"/>
<reference evidence="10 11" key="1">
    <citation type="journal article" date="2016" name="Int. J. Syst. Evol. Microbiol.">
        <title>Acidipila dinghuensis sp. nov., an acidobacterium isolated from forest soil.</title>
        <authorList>
            <person name="Jiang Y.W."/>
            <person name="Wang J."/>
            <person name="Chen M.H."/>
            <person name="Lv Y.Y."/>
            <person name="Qiu L.H."/>
        </authorList>
    </citation>
    <scope>NUCLEOTIDE SEQUENCE [LARGE SCALE GENOMIC DNA]</scope>
    <source>
        <strain evidence="10 11">DHOF10</strain>
    </source>
</reference>
<evidence type="ECO:0000256" key="6">
    <source>
        <dbReference type="ARBA" id="ARBA00022989"/>
    </source>
</evidence>
<dbReference type="PANTHER" id="PTHR33908">
    <property type="entry name" value="MANNOSYLTRANSFERASE YKCB-RELATED"/>
    <property type="match status" value="1"/>
</dbReference>
<feature type="transmembrane region" description="Helical" evidence="8">
    <location>
        <begin position="363"/>
        <end position="380"/>
    </location>
</feature>
<dbReference type="Pfam" id="PF13231">
    <property type="entry name" value="PMT_2"/>
    <property type="match status" value="1"/>
</dbReference>
<dbReference type="Proteomes" id="UP000290253">
    <property type="component" value="Unassembled WGS sequence"/>
</dbReference>
<name>A0A4Q1SKZ8_9BACT</name>
<dbReference type="PANTHER" id="PTHR33908:SF11">
    <property type="entry name" value="MEMBRANE PROTEIN"/>
    <property type="match status" value="1"/>
</dbReference>
<keyword evidence="7 8" id="KW-0472">Membrane</keyword>
<feature type="transmembrane region" description="Helical" evidence="8">
    <location>
        <begin position="214"/>
        <end position="233"/>
    </location>
</feature>
<dbReference type="InterPro" id="IPR050297">
    <property type="entry name" value="LipidA_mod_glycosyltrf_83"/>
</dbReference>
<keyword evidence="2" id="KW-1003">Cell membrane</keyword>
<evidence type="ECO:0000256" key="7">
    <source>
        <dbReference type="ARBA" id="ARBA00023136"/>
    </source>
</evidence>
<keyword evidence="11" id="KW-1185">Reference proteome</keyword>
<dbReference type="EMBL" id="SDMK01000001">
    <property type="protein sequence ID" value="RXS98147.1"/>
    <property type="molecule type" value="Genomic_DNA"/>
</dbReference>
<feature type="domain" description="Glycosyltransferase RgtA/B/C/D-like" evidence="9">
    <location>
        <begin position="63"/>
        <end position="233"/>
    </location>
</feature>
<evidence type="ECO:0000256" key="4">
    <source>
        <dbReference type="ARBA" id="ARBA00022679"/>
    </source>
</evidence>
<sequence>MLVWIALAVRVLYMTFAHTWRFSPIEDHFNFGHEMGRIARAVATGYGYADPFNGHTGPTAWLPPVYPLLIAACFKLFGVYSNGAGWVLLALNSVFSALTIRPLWEIAQRSFHRSVATWSAWIWALYPAFLQYAVKWVWETTLTTWLFTFALVLALRMRGIGEDRHESPTVGEWLGFGLVWAGIALTNPSPLLFLPVAGVWIILGCPLRDWQSQAGKAVLAAVLFIACVAPWTYRNYRALHAFVPLRANFGAELYLGNGPGSNGLEMGWQHPYMAPDQREIYRRMGEVAYSKMRGDAAKAYIKQDPLHFLHNCLLRTFYFWAGVPRTSVRGFWKQYGPDLNFDLITIVGLLGLLLTLTRRIPAAGLYALAFALLPLTYYAVTVSARFRHPLEPLIVIFTVYLFQSAEKRWTIWPWR</sequence>
<accession>A0A4Q1SKZ8</accession>
<organism evidence="10 11">
    <name type="scientific">Silvibacterium dinghuense</name>
    <dbReference type="NCBI Taxonomy" id="1560006"/>
    <lineage>
        <taxon>Bacteria</taxon>
        <taxon>Pseudomonadati</taxon>
        <taxon>Acidobacteriota</taxon>
        <taxon>Terriglobia</taxon>
        <taxon>Terriglobales</taxon>
        <taxon>Acidobacteriaceae</taxon>
        <taxon>Silvibacterium</taxon>
    </lineage>
</organism>
<comment type="subcellular location">
    <subcellularLocation>
        <location evidence="1">Cell membrane</location>
        <topology evidence="1">Multi-pass membrane protein</topology>
    </subcellularLocation>
</comment>
<evidence type="ECO:0000256" key="2">
    <source>
        <dbReference type="ARBA" id="ARBA00022475"/>
    </source>
</evidence>